<accession>A0A8S5Q4S1</accession>
<dbReference type="Pfam" id="PF06152">
    <property type="entry name" value="Phage_min_cap2"/>
    <property type="match status" value="1"/>
</dbReference>
<feature type="coiled-coil region" evidence="1">
    <location>
        <begin position="368"/>
        <end position="426"/>
    </location>
</feature>
<proteinExistence type="predicted"/>
<evidence type="ECO:0000313" key="2">
    <source>
        <dbReference type="EMBL" id="DAE13809.1"/>
    </source>
</evidence>
<dbReference type="EMBL" id="BK015570">
    <property type="protein sequence ID" value="DAE13809.1"/>
    <property type="molecule type" value="Genomic_DNA"/>
</dbReference>
<dbReference type="InterPro" id="IPR009319">
    <property type="entry name" value="Phage_A118_VSP1"/>
</dbReference>
<evidence type="ECO:0000256" key="1">
    <source>
        <dbReference type="SAM" id="Coils"/>
    </source>
</evidence>
<reference evidence="2" key="1">
    <citation type="journal article" date="2021" name="Proc. Natl. Acad. Sci. U.S.A.">
        <title>A Catalog of Tens of Thousands of Viruses from Human Metagenomes Reveals Hidden Associations with Chronic Diseases.</title>
        <authorList>
            <person name="Tisza M.J."/>
            <person name="Buck C.B."/>
        </authorList>
    </citation>
    <scope>NUCLEOTIDE SEQUENCE</scope>
    <source>
        <strain evidence="2">CtLNL10</strain>
    </source>
</reference>
<dbReference type="GO" id="GO:0005198">
    <property type="term" value="F:structural molecule activity"/>
    <property type="evidence" value="ECO:0007669"/>
    <property type="project" value="InterPro"/>
</dbReference>
<keyword evidence="1" id="KW-0175">Coiled coil</keyword>
<name>A0A8S5Q4S1_9CAUD</name>
<protein>
    <submittedName>
        <fullName evidence="2">Minor capsid protein</fullName>
    </submittedName>
</protein>
<organism evidence="2">
    <name type="scientific">Siphoviridae sp. ctLNL10</name>
    <dbReference type="NCBI Taxonomy" id="2825453"/>
    <lineage>
        <taxon>Viruses</taxon>
        <taxon>Duplodnaviria</taxon>
        <taxon>Heunggongvirae</taxon>
        <taxon>Uroviricota</taxon>
        <taxon>Caudoviricetes</taxon>
    </lineage>
</organism>
<sequence length="632" mass="72779">MLTPRYLQRIIEATEKKAEQLNDYLVSRIVDRILTLYEKTGEMNINSSSMHDVLKMEYAGKLFDEIQDELARRMPEIQKEVRMAFYDAAGKINADMYDFTRKVIDIEHEKGELRDIPELPNVTDMEKAGIPNSEKDLNLTPKEIRMLEAAYNRTNGEIYNITGTTASVAQQSFIDACDTAYWKTAHGVSPSTAITEAIEELATKGITTVHYGNRKDKIEVAIARAVRTGINQANGDIKLTRCAELGVGHVVVSSHIGARVTSSEDYTNHAHWQGKVYSLDWNNPVLSKYQPTQQEIQENQKLYGFLDKTKQFLKRLSGKKYKDFISYCGYGKMLGICGINCRHSFDPFWEGVSINTWKPIDPEENKQRYELEQKQRAMERKIRNIKRQKNAFDNAESTDEQVQKAIKDKRREINKLLKQQREEYRKFCRDNRLSTDTYRLQIAKVNGVSNDYIISKPIKIPEGIEKIPGMTENIQREIQKGLEDIQREYNVELNVALKEMDASQPFTCTYDSTSGKIERCININTAFDFEDFQTLVDEGYKQGYFAGRNIADYIRHEAAHYMTGLNITDPQRFARFAIALEKSYVPGVSGYSDDRKDGFETIAEAFVKIHNGEPVPREAEKMVIQLVEKWRR</sequence>